<keyword evidence="2" id="KW-1185">Reference proteome</keyword>
<dbReference type="Proteomes" id="UP001500831">
    <property type="component" value="Unassembled WGS sequence"/>
</dbReference>
<comment type="caution">
    <text evidence="1">The sequence shown here is derived from an EMBL/GenBank/DDBJ whole genome shotgun (WGS) entry which is preliminary data.</text>
</comment>
<protein>
    <submittedName>
        <fullName evidence="1">Uncharacterized protein</fullName>
    </submittedName>
</protein>
<evidence type="ECO:0000313" key="1">
    <source>
        <dbReference type="EMBL" id="GAA2867817.1"/>
    </source>
</evidence>
<reference evidence="1 2" key="1">
    <citation type="journal article" date="2019" name="Int. J. Syst. Evol. Microbiol.">
        <title>The Global Catalogue of Microorganisms (GCM) 10K type strain sequencing project: providing services to taxonomists for standard genome sequencing and annotation.</title>
        <authorList>
            <consortium name="The Broad Institute Genomics Platform"/>
            <consortium name="The Broad Institute Genome Sequencing Center for Infectious Disease"/>
            <person name="Wu L."/>
            <person name="Ma J."/>
        </authorList>
    </citation>
    <scope>NUCLEOTIDE SEQUENCE [LARGE SCALE GENOMIC DNA]</scope>
    <source>
        <strain evidence="1 2">JCM 6242</strain>
    </source>
</reference>
<sequence length="77" mass="8003">MAELDVHPGDGCQILGDLGVQDDPEAEQHALVEALLGGREDEGSIDQLDVLEEVGFAVGALGRQVIEVVGGPSPGRR</sequence>
<organism evidence="1 2">
    <name type="scientific">Streptosporangium fragile</name>
    <dbReference type="NCBI Taxonomy" id="46186"/>
    <lineage>
        <taxon>Bacteria</taxon>
        <taxon>Bacillati</taxon>
        <taxon>Actinomycetota</taxon>
        <taxon>Actinomycetes</taxon>
        <taxon>Streptosporangiales</taxon>
        <taxon>Streptosporangiaceae</taxon>
        <taxon>Streptosporangium</taxon>
    </lineage>
</organism>
<dbReference type="EMBL" id="BAAAVI010000016">
    <property type="protein sequence ID" value="GAA2867817.1"/>
    <property type="molecule type" value="Genomic_DNA"/>
</dbReference>
<evidence type="ECO:0000313" key="2">
    <source>
        <dbReference type="Proteomes" id="UP001500831"/>
    </source>
</evidence>
<name>A0ABN3VWF7_9ACTN</name>
<accession>A0ABN3VWF7</accession>
<gene>
    <name evidence="1" type="ORF">GCM10010517_27480</name>
</gene>
<proteinExistence type="predicted"/>